<organism evidence="2 3">
    <name type="scientific">Hermetia illucens</name>
    <name type="common">Black soldier fly</name>
    <dbReference type="NCBI Taxonomy" id="343691"/>
    <lineage>
        <taxon>Eukaryota</taxon>
        <taxon>Metazoa</taxon>
        <taxon>Ecdysozoa</taxon>
        <taxon>Arthropoda</taxon>
        <taxon>Hexapoda</taxon>
        <taxon>Insecta</taxon>
        <taxon>Pterygota</taxon>
        <taxon>Neoptera</taxon>
        <taxon>Endopterygota</taxon>
        <taxon>Diptera</taxon>
        <taxon>Brachycera</taxon>
        <taxon>Stratiomyomorpha</taxon>
        <taxon>Stratiomyidae</taxon>
        <taxon>Hermetiinae</taxon>
        <taxon>Hermetia</taxon>
    </lineage>
</organism>
<accession>A0A7R8UG03</accession>
<proteinExistence type="predicted"/>
<evidence type="ECO:0000313" key="2">
    <source>
        <dbReference type="EMBL" id="CAD7079872.1"/>
    </source>
</evidence>
<feature type="region of interest" description="Disordered" evidence="1">
    <location>
        <begin position="1"/>
        <end position="27"/>
    </location>
</feature>
<feature type="compositionally biased region" description="Polar residues" evidence="1">
    <location>
        <begin position="1"/>
        <end position="12"/>
    </location>
</feature>
<name>A0A7R8UG03_HERIL</name>
<dbReference type="EMBL" id="LR899009">
    <property type="protein sequence ID" value="CAD7079872.1"/>
    <property type="molecule type" value="Genomic_DNA"/>
</dbReference>
<gene>
    <name evidence="2" type="ORF">HERILL_LOCUS3059</name>
</gene>
<evidence type="ECO:0000256" key="1">
    <source>
        <dbReference type="SAM" id="MobiDB-lite"/>
    </source>
</evidence>
<protein>
    <submittedName>
        <fullName evidence="2">Uncharacterized protein</fullName>
    </submittedName>
</protein>
<evidence type="ECO:0000313" key="3">
    <source>
        <dbReference type="Proteomes" id="UP000594454"/>
    </source>
</evidence>
<dbReference type="InParanoid" id="A0A7R8UG03"/>
<keyword evidence="3" id="KW-1185">Reference proteome</keyword>
<dbReference type="Proteomes" id="UP000594454">
    <property type="component" value="Chromosome 1"/>
</dbReference>
<reference evidence="2 3" key="1">
    <citation type="submission" date="2020-11" db="EMBL/GenBank/DDBJ databases">
        <authorList>
            <person name="Wallbank WR R."/>
            <person name="Pardo Diaz C."/>
            <person name="Kozak K."/>
            <person name="Martin S."/>
            <person name="Jiggins C."/>
            <person name="Moest M."/>
            <person name="Warren A I."/>
            <person name="Generalovic N T."/>
            <person name="Byers J.R.P. K."/>
            <person name="Montejo-Kovacevich G."/>
            <person name="Yen C E."/>
        </authorList>
    </citation>
    <scope>NUCLEOTIDE SEQUENCE [LARGE SCALE GENOMIC DNA]</scope>
</reference>
<dbReference type="AlphaFoldDB" id="A0A7R8UG03"/>
<sequence>MERGEATTSKAISQPDHQRYTVGKNRKTNRETLRTMMKLAFTREELKQITKNEGTLYNAETDYNEYEQGIEEARHEHLLAWAKELKLKIEQGVESISSLGYSTNTQYTAAGVPAKVHHLPKAE</sequence>